<dbReference type="SUPFAM" id="SSF53756">
    <property type="entry name" value="UDP-Glycosyltransferase/glycogen phosphorylase"/>
    <property type="match status" value="1"/>
</dbReference>
<evidence type="ECO:0000256" key="1">
    <source>
        <dbReference type="ARBA" id="ARBA00006962"/>
    </source>
</evidence>
<evidence type="ECO:0000259" key="5">
    <source>
        <dbReference type="Pfam" id="PF21036"/>
    </source>
</evidence>
<name>A0A229S8D7_AMYAL</name>
<keyword evidence="3" id="KW-0808">Transferase</keyword>
<dbReference type="InterPro" id="IPR048284">
    <property type="entry name" value="EryCIII-like_N"/>
</dbReference>
<comment type="similarity">
    <text evidence="1">Belongs to the glycosyltransferase 28 family.</text>
</comment>
<dbReference type="GO" id="GO:0016758">
    <property type="term" value="F:hexosyltransferase activity"/>
    <property type="evidence" value="ECO:0007669"/>
    <property type="project" value="UniProtKB-ARBA"/>
</dbReference>
<gene>
    <name evidence="6" type="ORF">CFP75_01425</name>
</gene>
<dbReference type="AlphaFoldDB" id="A0A229S8D7"/>
<evidence type="ECO:0000256" key="2">
    <source>
        <dbReference type="ARBA" id="ARBA00022676"/>
    </source>
</evidence>
<dbReference type="InterPro" id="IPR002213">
    <property type="entry name" value="UDP_glucos_trans"/>
</dbReference>
<feature type="domain" description="Erythromycin biosynthesis protein CIII-like N-terminal" evidence="5">
    <location>
        <begin position="22"/>
        <end position="208"/>
    </location>
</feature>
<dbReference type="CDD" id="cd03784">
    <property type="entry name" value="GT1_Gtf-like"/>
    <property type="match status" value="1"/>
</dbReference>
<accession>A0A229S8D7</accession>
<dbReference type="RefSeq" id="WP_020634157.1">
    <property type="nucleotide sequence ID" value="NZ_KB913032.1"/>
</dbReference>
<dbReference type="EMBL" id="NMQU01000006">
    <property type="protein sequence ID" value="OXM55192.1"/>
    <property type="molecule type" value="Genomic_DNA"/>
</dbReference>
<keyword evidence="7" id="KW-1185">Reference proteome</keyword>
<dbReference type="GO" id="GO:0008194">
    <property type="term" value="F:UDP-glycosyltransferase activity"/>
    <property type="evidence" value="ECO:0007669"/>
    <property type="project" value="InterPro"/>
</dbReference>
<proteinExistence type="inferred from homology"/>
<dbReference type="InterPro" id="IPR010610">
    <property type="entry name" value="EryCIII-like_C"/>
</dbReference>
<dbReference type="Gene3D" id="3.40.50.2000">
    <property type="entry name" value="Glycogen Phosphorylase B"/>
    <property type="match status" value="2"/>
</dbReference>
<reference evidence="6 7" key="1">
    <citation type="submission" date="2017-07" db="EMBL/GenBank/DDBJ databases">
        <title>Amycolatopsis alba DSM 44262 Genome sequencing and assembly.</title>
        <authorList>
            <person name="Kaur N."/>
            <person name="Mayilraj S."/>
        </authorList>
    </citation>
    <scope>NUCLEOTIDE SEQUENCE [LARGE SCALE GENOMIC DNA]</scope>
    <source>
        <strain evidence="6 7">DSM 44262</strain>
    </source>
</reference>
<dbReference type="OrthoDB" id="5488434at2"/>
<comment type="caution">
    <text evidence="6">The sequence shown here is derived from an EMBL/GenBank/DDBJ whole genome shotgun (WGS) entry which is preliminary data.</text>
</comment>
<feature type="domain" description="Erythromycin biosynthesis protein CIII-like C-terminal" evidence="4">
    <location>
        <begin position="240"/>
        <end position="380"/>
    </location>
</feature>
<keyword evidence="2" id="KW-0328">Glycosyltransferase</keyword>
<dbReference type="PANTHER" id="PTHR48050:SF13">
    <property type="entry name" value="STEROL 3-BETA-GLUCOSYLTRANSFERASE UGT80A2"/>
    <property type="match status" value="1"/>
</dbReference>
<evidence type="ECO:0000259" key="4">
    <source>
        <dbReference type="Pfam" id="PF06722"/>
    </source>
</evidence>
<organism evidence="6 7">
    <name type="scientific">Amycolatopsis alba DSM 44262</name>
    <dbReference type="NCBI Taxonomy" id="1125972"/>
    <lineage>
        <taxon>Bacteria</taxon>
        <taxon>Bacillati</taxon>
        <taxon>Actinomycetota</taxon>
        <taxon>Actinomycetes</taxon>
        <taxon>Pseudonocardiales</taxon>
        <taxon>Pseudonocardiaceae</taxon>
        <taxon>Amycolatopsis</taxon>
    </lineage>
</organism>
<dbReference type="GO" id="GO:0017000">
    <property type="term" value="P:antibiotic biosynthetic process"/>
    <property type="evidence" value="ECO:0007669"/>
    <property type="project" value="UniProtKB-ARBA"/>
</dbReference>
<evidence type="ECO:0000313" key="7">
    <source>
        <dbReference type="Proteomes" id="UP000215563"/>
    </source>
</evidence>
<evidence type="ECO:0000256" key="3">
    <source>
        <dbReference type="ARBA" id="ARBA00022679"/>
    </source>
</evidence>
<dbReference type="Pfam" id="PF21036">
    <property type="entry name" value="EryCIII-like_N"/>
    <property type="match status" value="1"/>
</dbReference>
<dbReference type="Pfam" id="PF06722">
    <property type="entry name" value="EryCIII-like_C"/>
    <property type="match status" value="1"/>
</dbReference>
<evidence type="ECO:0000313" key="6">
    <source>
        <dbReference type="EMBL" id="OXM55192.1"/>
    </source>
</evidence>
<dbReference type="Proteomes" id="UP000215563">
    <property type="component" value="Unassembled WGS sequence"/>
</dbReference>
<protein>
    <submittedName>
        <fullName evidence="6">Protein IroB</fullName>
    </submittedName>
</protein>
<dbReference type="PANTHER" id="PTHR48050">
    <property type="entry name" value="STEROL 3-BETA-GLUCOSYLTRANSFERASE"/>
    <property type="match status" value="1"/>
</dbReference>
<sequence>MRVLLTAWAWPSHLYALVPMAWALRSAGHEVLLASQPAAEALVTGTGLPGATVGTDVAAADMVRRYVLPSAKDTDVPWGGAARGGNGPRAMEMFLAHAESMTGGLLELAGRWRPDLVVYEPTALAGPICAAAAGVPAIRHLYGTDLMLRARTVLPSALAPLAERHGVTGFDPFGACTIDPAPASLQLPSDHRRLPVRYLPFNGPGPLPAPPPRDRRPTVCVSWGHTMAKLHPRLFLAGRIVEVLRKLDVHVVLACSSAQLDLLGPVPDDVSLYVDAPLDGLLAHCDLLVSHGGAASILTALSNGVPMLLVPQLPDHTAHAGRVLAKGAGEVLTRDEATEEAVAAQVGRLLFEPGFRAAALALQEEMRAQPSPAAVVAELERVASAPAI</sequence>
<dbReference type="InterPro" id="IPR050426">
    <property type="entry name" value="Glycosyltransferase_28"/>
</dbReference>